<dbReference type="RefSeq" id="WP_010929099.1">
    <property type="nucleotide sequence ID" value="NC_019382.1"/>
</dbReference>
<sequence length="342" mass="35805">MTANPGKDTESRTIAFDDLKMLLASIFEKNGTSATVAHILADTVARADRDGARSHGLFRVPGYVDSLKSGYVDGHAEPVIDAVAGGFLRVDARNGFAQPALAAARALLMERASKNGIALAAIRNSHHFGALWLDVEPFAEAGFIAITTVNAVARMAPFGGNTPVYGTNPLAFAAPRKGHSPLVFDLATSAVAFGEIRLAAQHGESLPQGYGLDAQGQPTTSPEAIIAGGSLLPFGAHKGSALAMMVELLSAALTDGAFSSEIDQSSHPGAQTSRAGQTVILIDASKSAGGDFSDRTQLLCEMLNAAGQTRLPSDRRYANRAASERDGMHIDEKTYRTLSALM</sequence>
<evidence type="ECO:0000256" key="1">
    <source>
        <dbReference type="ARBA" id="ARBA00006056"/>
    </source>
</evidence>
<evidence type="ECO:0000313" key="3">
    <source>
        <dbReference type="EMBL" id="CCJ56374.1"/>
    </source>
</evidence>
<name>A0A0C6PDC9_BORBO</name>
<protein>
    <submittedName>
        <fullName evidence="3">Putative dehydrogenase</fullName>
    </submittedName>
</protein>
<keyword evidence="2" id="KW-0560">Oxidoreductase</keyword>
<dbReference type="KEGG" id="bbh:BN112_4460"/>
<dbReference type="Gene3D" id="1.10.1530.10">
    <property type="match status" value="1"/>
</dbReference>
<dbReference type="InterPro" id="IPR043143">
    <property type="entry name" value="Mal/L-sulf/L-lact_DH-like_NADP"/>
</dbReference>
<dbReference type="Proteomes" id="UP000007564">
    <property type="component" value="Chromosome"/>
</dbReference>
<dbReference type="Gene3D" id="3.30.1370.60">
    <property type="entry name" value="Hypothetical oxidoreductase yiak, domain 2"/>
    <property type="match status" value="1"/>
</dbReference>
<dbReference type="InterPro" id="IPR036111">
    <property type="entry name" value="Mal/L-sulfo/L-lacto_DH-like_sf"/>
</dbReference>
<proteinExistence type="inferred from homology"/>
<dbReference type="GeneID" id="69602423"/>
<evidence type="ECO:0000256" key="2">
    <source>
        <dbReference type="ARBA" id="ARBA00023002"/>
    </source>
</evidence>
<evidence type="ECO:0000313" key="4">
    <source>
        <dbReference type="Proteomes" id="UP000007564"/>
    </source>
</evidence>
<accession>A0A0C6PDC9</accession>
<dbReference type="SUPFAM" id="SSF89733">
    <property type="entry name" value="L-sulfolactate dehydrogenase-like"/>
    <property type="match status" value="1"/>
</dbReference>
<dbReference type="EMBL" id="HE965806">
    <property type="protein sequence ID" value="CCJ56374.1"/>
    <property type="molecule type" value="Genomic_DNA"/>
</dbReference>
<dbReference type="AlphaFoldDB" id="A0A0C6PDC9"/>
<dbReference type="GO" id="GO:0016491">
    <property type="term" value="F:oxidoreductase activity"/>
    <property type="evidence" value="ECO:0007669"/>
    <property type="project" value="UniProtKB-KW"/>
</dbReference>
<dbReference type="Pfam" id="PF02615">
    <property type="entry name" value="Ldh_2"/>
    <property type="match status" value="1"/>
</dbReference>
<comment type="similarity">
    <text evidence="1">Belongs to the LDH2/MDH2 oxidoreductase family.</text>
</comment>
<dbReference type="PANTHER" id="PTHR11091">
    <property type="entry name" value="OXIDOREDUCTASE-RELATED"/>
    <property type="match status" value="1"/>
</dbReference>
<dbReference type="HOGENOM" id="CLU_040452_0_0_4"/>
<reference evidence="3 4" key="1">
    <citation type="journal article" date="2012" name="BMC Genomics">
        <title>Comparative genomics of the classical Bordetella subspecies: the evolution and exchange of virulence-associated diversity amongst closely related pathogens.</title>
        <authorList>
            <person name="Park J."/>
            <person name="Zhang Y."/>
            <person name="Buboltz A.M."/>
            <person name="Zhang X."/>
            <person name="Schuster S.C."/>
            <person name="Ahuja U."/>
            <person name="Liu M."/>
            <person name="Miller J.F."/>
            <person name="Sebaihia M."/>
            <person name="Bentley S.D."/>
            <person name="Parkhill J."/>
            <person name="Harvill E.T."/>
        </authorList>
    </citation>
    <scope>NUCLEOTIDE SEQUENCE [LARGE SCALE GENOMIC DNA]</scope>
    <source>
        <strain evidence="3 4">253</strain>
    </source>
</reference>
<gene>
    <name evidence="3" type="ORF">BN112_4460</name>
</gene>
<organism evidence="3 4">
    <name type="scientific">Bordetella bronchiseptica 253</name>
    <dbReference type="NCBI Taxonomy" id="568707"/>
    <lineage>
        <taxon>Bacteria</taxon>
        <taxon>Pseudomonadati</taxon>
        <taxon>Pseudomonadota</taxon>
        <taxon>Betaproteobacteria</taxon>
        <taxon>Burkholderiales</taxon>
        <taxon>Alcaligenaceae</taxon>
        <taxon>Bordetella</taxon>
    </lineage>
</organism>
<dbReference type="PANTHER" id="PTHR11091:SF0">
    <property type="entry name" value="MALATE DEHYDROGENASE"/>
    <property type="match status" value="1"/>
</dbReference>
<dbReference type="InterPro" id="IPR043144">
    <property type="entry name" value="Mal/L-sulf/L-lact_DH-like_ah"/>
</dbReference>
<dbReference type="OrthoDB" id="924592at2"/>
<dbReference type="InterPro" id="IPR003767">
    <property type="entry name" value="Malate/L-lactate_DH-like"/>
</dbReference>